<dbReference type="EMBL" id="AVOT02023468">
    <property type="protein sequence ID" value="MBW0513499.1"/>
    <property type="molecule type" value="Genomic_DNA"/>
</dbReference>
<name>A0A9Q3E288_9BASI</name>
<evidence type="ECO:0000313" key="2">
    <source>
        <dbReference type="Proteomes" id="UP000765509"/>
    </source>
</evidence>
<proteinExistence type="predicted"/>
<reference evidence="1" key="1">
    <citation type="submission" date="2021-03" db="EMBL/GenBank/DDBJ databases">
        <title>Draft genome sequence of rust myrtle Austropuccinia psidii MF-1, a brazilian biotype.</title>
        <authorList>
            <person name="Quecine M.C."/>
            <person name="Pachon D.M.R."/>
            <person name="Bonatelli M.L."/>
            <person name="Correr F.H."/>
            <person name="Franceschini L.M."/>
            <person name="Leite T.F."/>
            <person name="Margarido G.R.A."/>
            <person name="Almeida C.A."/>
            <person name="Ferrarezi J.A."/>
            <person name="Labate C.A."/>
        </authorList>
    </citation>
    <scope>NUCLEOTIDE SEQUENCE</scope>
    <source>
        <strain evidence="1">MF-1</strain>
    </source>
</reference>
<comment type="caution">
    <text evidence="1">The sequence shown here is derived from an EMBL/GenBank/DDBJ whole genome shotgun (WGS) entry which is preliminary data.</text>
</comment>
<evidence type="ECO:0000313" key="1">
    <source>
        <dbReference type="EMBL" id="MBW0513499.1"/>
    </source>
</evidence>
<organism evidence="1 2">
    <name type="scientific">Austropuccinia psidii MF-1</name>
    <dbReference type="NCBI Taxonomy" id="1389203"/>
    <lineage>
        <taxon>Eukaryota</taxon>
        <taxon>Fungi</taxon>
        <taxon>Dikarya</taxon>
        <taxon>Basidiomycota</taxon>
        <taxon>Pucciniomycotina</taxon>
        <taxon>Pucciniomycetes</taxon>
        <taxon>Pucciniales</taxon>
        <taxon>Sphaerophragmiaceae</taxon>
        <taxon>Austropuccinia</taxon>
    </lineage>
</organism>
<keyword evidence="2" id="KW-1185">Reference proteome</keyword>
<dbReference type="Proteomes" id="UP000765509">
    <property type="component" value="Unassembled WGS sequence"/>
</dbReference>
<sequence length="146" mass="17026">MIPKSEEYASLNEILNDIIENSHHNKNTYPQEISISNEGASETINKRNFHQRATHKKKLRNLESPQISFPSNIENIDPRILMEGISGENKSHFNIEHIGPRLIREELDLTRKIENLIGENDQNQVKYIPFCIEEETLKMESPCFRL</sequence>
<dbReference type="AlphaFoldDB" id="A0A9Q3E288"/>
<protein>
    <submittedName>
        <fullName evidence="1">Uncharacterized protein</fullName>
    </submittedName>
</protein>
<accession>A0A9Q3E288</accession>
<gene>
    <name evidence="1" type="ORF">O181_053214</name>
</gene>